<dbReference type="GO" id="GO:0003677">
    <property type="term" value="F:DNA binding"/>
    <property type="evidence" value="ECO:0007669"/>
    <property type="project" value="UniProtKB-KW"/>
</dbReference>
<dbReference type="InterPro" id="IPR017884">
    <property type="entry name" value="SANT_dom"/>
</dbReference>
<evidence type="ECO:0000256" key="5">
    <source>
        <dbReference type="ARBA" id="ARBA00023242"/>
    </source>
</evidence>
<keyword evidence="2" id="KW-0805">Transcription regulation</keyword>
<protein>
    <submittedName>
        <fullName evidence="10">Uncharacterized protein</fullName>
    </submittedName>
</protein>
<dbReference type="FunFam" id="1.10.10.60:FF:000009">
    <property type="entry name" value="transcription factor MYB1R1"/>
    <property type="match status" value="1"/>
</dbReference>
<dbReference type="Proteomes" id="UP001190700">
    <property type="component" value="Unassembled WGS sequence"/>
</dbReference>
<evidence type="ECO:0000256" key="4">
    <source>
        <dbReference type="ARBA" id="ARBA00023163"/>
    </source>
</evidence>
<dbReference type="InterPro" id="IPR006447">
    <property type="entry name" value="Myb_dom_plants"/>
</dbReference>
<feature type="domain" description="HTH myb-type" evidence="9">
    <location>
        <begin position="60"/>
        <end position="116"/>
    </location>
</feature>
<dbReference type="CDD" id="cd00167">
    <property type="entry name" value="SANT"/>
    <property type="match status" value="1"/>
</dbReference>
<evidence type="ECO:0000256" key="3">
    <source>
        <dbReference type="ARBA" id="ARBA00023125"/>
    </source>
</evidence>
<name>A0AAE0FHK7_9CHLO</name>
<sequence length="339" mass="36728">MMRKVQSMSCITSPAPLSESYNAPVKAEPSTSVNPETKDAVAPSEGYLSDSIVQTTSSNRERKKGVAWTEEEHRLFLIGLQKLGKGDWRGISRHYVQTRTPTQVASHAQKYFIRQNNLNKRKRRSSLFDIISETDQAKGFQPPGGESGAEAGGSTEVPVSHGHQAALNSNSAGMYASYYGAGQTGPRFAGASNPALNYCESTEGERSERSGESLSAECASGYSPSWFPSRPHAVMASGPGPEFPSFPFSQHPFGSMHPWYGNYSARPPQEALHQSSNVCKPTARHGLSAAVFRRLFQGLNIPDIEERSHAASVERAQQAPKTPPPVLYAPIPTAAVATY</sequence>
<dbReference type="Gene3D" id="1.10.10.60">
    <property type="entry name" value="Homeodomain-like"/>
    <property type="match status" value="1"/>
</dbReference>
<evidence type="ECO:0000259" key="7">
    <source>
        <dbReference type="PROSITE" id="PS50090"/>
    </source>
</evidence>
<dbReference type="PANTHER" id="PTHR44191:SF62">
    <property type="entry name" value="OS04G0341900 PROTEIN"/>
    <property type="match status" value="1"/>
</dbReference>
<dbReference type="AlphaFoldDB" id="A0AAE0FHK7"/>
<dbReference type="InterPro" id="IPR017930">
    <property type="entry name" value="Myb_dom"/>
</dbReference>
<dbReference type="NCBIfam" id="TIGR01557">
    <property type="entry name" value="myb_SHAQKYF"/>
    <property type="match status" value="1"/>
</dbReference>
<feature type="domain" description="SANT" evidence="8">
    <location>
        <begin position="68"/>
        <end position="116"/>
    </location>
</feature>
<dbReference type="EMBL" id="LGRX02018595">
    <property type="protein sequence ID" value="KAK3259633.1"/>
    <property type="molecule type" value="Genomic_DNA"/>
</dbReference>
<dbReference type="PANTHER" id="PTHR44191">
    <property type="entry name" value="TRANSCRIPTION FACTOR KUA1"/>
    <property type="match status" value="1"/>
</dbReference>
<dbReference type="InterPro" id="IPR001005">
    <property type="entry name" value="SANT/Myb"/>
</dbReference>
<reference evidence="10 11" key="1">
    <citation type="journal article" date="2015" name="Genome Biol. Evol.">
        <title>Comparative Genomics of a Bacterivorous Green Alga Reveals Evolutionary Causalities and Consequences of Phago-Mixotrophic Mode of Nutrition.</title>
        <authorList>
            <person name="Burns J.A."/>
            <person name="Paasch A."/>
            <person name="Narechania A."/>
            <person name="Kim E."/>
        </authorList>
    </citation>
    <scope>NUCLEOTIDE SEQUENCE [LARGE SCALE GENOMIC DNA]</scope>
    <source>
        <strain evidence="10 11">PLY_AMNH</strain>
    </source>
</reference>
<evidence type="ECO:0000259" key="8">
    <source>
        <dbReference type="PROSITE" id="PS51293"/>
    </source>
</evidence>
<proteinExistence type="predicted"/>
<dbReference type="PROSITE" id="PS50090">
    <property type="entry name" value="MYB_LIKE"/>
    <property type="match status" value="1"/>
</dbReference>
<evidence type="ECO:0000256" key="2">
    <source>
        <dbReference type="ARBA" id="ARBA00023015"/>
    </source>
</evidence>
<evidence type="ECO:0000256" key="6">
    <source>
        <dbReference type="SAM" id="MobiDB-lite"/>
    </source>
</evidence>
<feature type="domain" description="Myb-like" evidence="7">
    <location>
        <begin position="60"/>
        <end position="112"/>
    </location>
</feature>
<evidence type="ECO:0000259" key="9">
    <source>
        <dbReference type="PROSITE" id="PS51294"/>
    </source>
</evidence>
<dbReference type="GO" id="GO:0005634">
    <property type="term" value="C:nucleus"/>
    <property type="evidence" value="ECO:0007669"/>
    <property type="project" value="UniProtKB-SubCell"/>
</dbReference>
<accession>A0AAE0FHK7</accession>
<dbReference type="GO" id="GO:0006355">
    <property type="term" value="P:regulation of DNA-templated transcription"/>
    <property type="evidence" value="ECO:0007669"/>
    <property type="project" value="UniProtKB-ARBA"/>
</dbReference>
<gene>
    <name evidence="10" type="ORF">CYMTET_31379</name>
</gene>
<feature type="region of interest" description="Disordered" evidence="6">
    <location>
        <begin position="16"/>
        <end position="44"/>
    </location>
</feature>
<dbReference type="SUPFAM" id="SSF46689">
    <property type="entry name" value="Homeodomain-like"/>
    <property type="match status" value="1"/>
</dbReference>
<evidence type="ECO:0000313" key="10">
    <source>
        <dbReference type="EMBL" id="KAK3259633.1"/>
    </source>
</evidence>
<dbReference type="PROSITE" id="PS51293">
    <property type="entry name" value="SANT"/>
    <property type="match status" value="1"/>
</dbReference>
<dbReference type="InterPro" id="IPR009057">
    <property type="entry name" value="Homeodomain-like_sf"/>
</dbReference>
<dbReference type="Pfam" id="PF00249">
    <property type="entry name" value="Myb_DNA-binding"/>
    <property type="match status" value="1"/>
</dbReference>
<comment type="subcellular location">
    <subcellularLocation>
        <location evidence="1">Nucleus</location>
    </subcellularLocation>
</comment>
<keyword evidence="3" id="KW-0238">DNA-binding</keyword>
<feature type="region of interest" description="Disordered" evidence="6">
    <location>
        <begin position="133"/>
        <end position="158"/>
    </location>
</feature>
<evidence type="ECO:0000313" key="11">
    <source>
        <dbReference type="Proteomes" id="UP001190700"/>
    </source>
</evidence>
<dbReference type="InterPro" id="IPR052245">
    <property type="entry name" value="Plant_Stress_Dev_TF"/>
</dbReference>
<dbReference type="PROSITE" id="PS51294">
    <property type="entry name" value="HTH_MYB"/>
    <property type="match status" value="1"/>
</dbReference>
<keyword evidence="11" id="KW-1185">Reference proteome</keyword>
<dbReference type="SMART" id="SM00717">
    <property type="entry name" value="SANT"/>
    <property type="match status" value="1"/>
</dbReference>
<keyword evidence="4" id="KW-0804">Transcription</keyword>
<organism evidence="10 11">
    <name type="scientific">Cymbomonas tetramitiformis</name>
    <dbReference type="NCBI Taxonomy" id="36881"/>
    <lineage>
        <taxon>Eukaryota</taxon>
        <taxon>Viridiplantae</taxon>
        <taxon>Chlorophyta</taxon>
        <taxon>Pyramimonadophyceae</taxon>
        <taxon>Pyramimonadales</taxon>
        <taxon>Pyramimonadaceae</taxon>
        <taxon>Cymbomonas</taxon>
    </lineage>
</organism>
<evidence type="ECO:0000256" key="1">
    <source>
        <dbReference type="ARBA" id="ARBA00004123"/>
    </source>
</evidence>
<comment type="caution">
    <text evidence="10">The sequence shown here is derived from an EMBL/GenBank/DDBJ whole genome shotgun (WGS) entry which is preliminary data.</text>
</comment>
<keyword evidence="5" id="KW-0539">Nucleus</keyword>